<dbReference type="Pfam" id="PF03619">
    <property type="entry name" value="Solute_trans_a"/>
    <property type="match status" value="1"/>
</dbReference>
<dbReference type="EMBL" id="CADCXU010022912">
    <property type="protein sequence ID" value="CAB0010219.1"/>
    <property type="molecule type" value="Genomic_DNA"/>
</dbReference>
<evidence type="ECO:0000256" key="4">
    <source>
        <dbReference type="ARBA" id="ARBA00023136"/>
    </source>
</evidence>
<organism evidence="5 6">
    <name type="scientific">Nesidiocoris tenuis</name>
    <dbReference type="NCBI Taxonomy" id="355587"/>
    <lineage>
        <taxon>Eukaryota</taxon>
        <taxon>Metazoa</taxon>
        <taxon>Ecdysozoa</taxon>
        <taxon>Arthropoda</taxon>
        <taxon>Hexapoda</taxon>
        <taxon>Insecta</taxon>
        <taxon>Pterygota</taxon>
        <taxon>Neoptera</taxon>
        <taxon>Paraneoptera</taxon>
        <taxon>Hemiptera</taxon>
        <taxon>Heteroptera</taxon>
        <taxon>Panheteroptera</taxon>
        <taxon>Cimicomorpha</taxon>
        <taxon>Miridae</taxon>
        <taxon>Dicyphina</taxon>
        <taxon>Nesidiocoris</taxon>
    </lineage>
</organism>
<reference evidence="5 6" key="1">
    <citation type="submission" date="2020-02" db="EMBL/GenBank/DDBJ databases">
        <authorList>
            <person name="Ferguson B K."/>
        </authorList>
    </citation>
    <scope>NUCLEOTIDE SEQUENCE [LARGE SCALE GENOMIC DNA]</scope>
</reference>
<evidence type="ECO:0000313" key="5">
    <source>
        <dbReference type="EMBL" id="CAB0010219.1"/>
    </source>
</evidence>
<comment type="subcellular location">
    <subcellularLocation>
        <location evidence="1">Membrane</location>
        <topology evidence="1">Multi-pass membrane protein</topology>
    </subcellularLocation>
</comment>
<accession>A0A6H5H3S7</accession>
<sequence length="149" mass="17296">MLIEFWEKTVQTFTLIWKLNALNHSVEIVILLRRSSCAMLTCCLINKTYTIGFLRFCKQATLQFCLVKPLMAFVIILLQSKGEYHDGDWRDRIAVPSIAYPSGCVPINAKKLEDVGKLTQYVPEDCKQFYEKILAWPTQDVREEQEESE</sequence>
<evidence type="ECO:0000256" key="1">
    <source>
        <dbReference type="ARBA" id="ARBA00004141"/>
    </source>
</evidence>
<evidence type="ECO:0000256" key="3">
    <source>
        <dbReference type="ARBA" id="ARBA00022989"/>
    </source>
</evidence>
<evidence type="ECO:0000256" key="2">
    <source>
        <dbReference type="ARBA" id="ARBA00022692"/>
    </source>
</evidence>
<dbReference type="InterPro" id="IPR005178">
    <property type="entry name" value="Ostalpha/TMEM184C"/>
</dbReference>
<dbReference type="AlphaFoldDB" id="A0A6H5H3S7"/>
<keyword evidence="4" id="KW-0472">Membrane</keyword>
<keyword evidence="3" id="KW-1133">Transmembrane helix</keyword>
<dbReference type="Proteomes" id="UP000479000">
    <property type="component" value="Unassembled WGS sequence"/>
</dbReference>
<proteinExistence type="predicted"/>
<gene>
    <name evidence="5" type="ORF">NTEN_LOCUS15268</name>
</gene>
<keyword evidence="6" id="KW-1185">Reference proteome</keyword>
<dbReference type="OrthoDB" id="6747067at2759"/>
<dbReference type="GO" id="GO:0016020">
    <property type="term" value="C:membrane"/>
    <property type="evidence" value="ECO:0007669"/>
    <property type="project" value="UniProtKB-SubCell"/>
</dbReference>
<protein>
    <submittedName>
        <fullName evidence="5">Uncharacterized protein</fullName>
    </submittedName>
</protein>
<dbReference type="PANTHER" id="PTHR23423">
    <property type="entry name" value="ORGANIC SOLUTE TRANSPORTER-RELATED"/>
    <property type="match status" value="1"/>
</dbReference>
<evidence type="ECO:0000313" key="6">
    <source>
        <dbReference type="Proteomes" id="UP000479000"/>
    </source>
</evidence>
<keyword evidence="2" id="KW-0812">Transmembrane</keyword>
<name>A0A6H5H3S7_9HEMI</name>